<keyword evidence="4" id="KW-0804">Transcription</keyword>
<gene>
    <name evidence="7" type="ORF">DCS_03778</name>
</gene>
<keyword evidence="8" id="KW-1185">Reference proteome</keyword>
<feature type="compositionally biased region" description="Polar residues" evidence="6">
    <location>
        <begin position="426"/>
        <end position="451"/>
    </location>
</feature>
<dbReference type="InterPro" id="IPR013907">
    <property type="entry name" value="Sds3"/>
</dbReference>
<evidence type="ECO:0000256" key="6">
    <source>
        <dbReference type="SAM" id="MobiDB-lite"/>
    </source>
</evidence>
<name>A0A151GIB3_DRECN</name>
<dbReference type="EMBL" id="LAYC01000002">
    <property type="protein sequence ID" value="KYK56772.1"/>
    <property type="molecule type" value="Genomic_DNA"/>
</dbReference>
<accession>A0A151GIB3</accession>
<comment type="caution">
    <text evidence="7">The sequence shown here is derived from an EMBL/GenBank/DDBJ whole genome shotgun (WGS) entry which is preliminary data.</text>
</comment>
<dbReference type="STRING" id="98403.A0A151GIB3"/>
<feature type="region of interest" description="Disordered" evidence="6">
    <location>
        <begin position="403"/>
        <end position="451"/>
    </location>
</feature>
<evidence type="ECO:0000256" key="2">
    <source>
        <dbReference type="ARBA" id="ARBA00022491"/>
    </source>
</evidence>
<dbReference type="Proteomes" id="UP000076580">
    <property type="component" value="Chromosome 02"/>
</dbReference>
<keyword evidence="2" id="KW-0678">Repressor</keyword>
<keyword evidence="3" id="KW-0805">Transcription regulation</keyword>
<dbReference type="AlphaFoldDB" id="A0A151GIB3"/>
<evidence type="ECO:0000256" key="3">
    <source>
        <dbReference type="ARBA" id="ARBA00023015"/>
    </source>
</evidence>
<feature type="region of interest" description="Disordered" evidence="6">
    <location>
        <begin position="586"/>
        <end position="630"/>
    </location>
</feature>
<evidence type="ECO:0000256" key="4">
    <source>
        <dbReference type="ARBA" id="ARBA00023163"/>
    </source>
</evidence>
<dbReference type="GO" id="GO:0005654">
    <property type="term" value="C:nucleoplasm"/>
    <property type="evidence" value="ECO:0007669"/>
    <property type="project" value="UniProtKB-ARBA"/>
</dbReference>
<proteinExistence type="predicted"/>
<dbReference type="RefSeq" id="XP_040656124.1">
    <property type="nucleotide sequence ID" value="XM_040801091.1"/>
</dbReference>
<dbReference type="GeneID" id="63716421"/>
<evidence type="ECO:0000256" key="5">
    <source>
        <dbReference type="ARBA" id="ARBA00023242"/>
    </source>
</evidence>
<dbReference type="GO" id="GO:0010468">
    <property type="term" value="P:regulation of gene expression"/>
    <property type="evidence" value="ECO:0007669"/>
    <property type="project" value="UniProtKB-ARBA"/>
</dbReference>
<keyword evidence="5" id="KW-0539">Nucleus</keyword>
<sequence length="630" mass="69391">MGSRPKHNNIDALSTAIQICWLTSPFVATNLRLHLPNVVEQSAVVATSQLSSSQHPPFSRDPPLRNLRDTLSNPFRVHRFPYDLVRYTQQRVMAASEAAVSAALGGRADRRSPLPASQSKRDRKRQVVMERLASLTDKFQDDKDSVYRDQLQKIQFEVGQLQRFDPYAPDALDVAAELEREHRQTAVAPVHAEGARSLMDMAGVQLPQFMSDIQDLWERRDFALTNSKNEHDRKLQEYKSTFTFKAATARREHAALNSTMRDRLINQLVNKKNRLVKEKEAFDISETNALLLNPAQFSLANPGSPGGHPGKRTTRNRKEADDFSDGRKRKRNFGDDDGSPAPSRRALDGTSTTPLWQSEKARVEVRKKGAVYSIGSLFTEKELSMHYNSAAIAAHRTMVRHRVNGSCSSPDDSDSANGDSNGQVDGESQPSATLAEQQQPPHATRSTRGTANQNFLDDKIMGMEGVANFELPHNLDLLHAQADPKIPVGLPGHYLKASAKVTAEQSALPATSDSDLKSDLQIIAALKNYDYSRKPGSHLDNPRGLRKTFETVSVPYRAGKYLGIAALRRDEEEAVAFGETLEASGPYSGLRDGLQAPPMSRQSSFGGGGGGVAMSRQGTTSSGRGRGRKT</sequence>
<evidence type="ECO:0000256" key="1">
    <source>
        <dbReference type="ARBA" id="ARBA00004123"/>
    </source>
</evidence>
<dbReference type="Pfam" id="PF08598">
    <property type="entry name" value="Sds3"/>
    <property type="match status" value="1"/>
</dbReference>
<protein>
    <submittedName>
        <fullName evidence="7">Deacetylase complex subunit Sds3</fullName>
    </submittedName>
</protein>
<reference evidence="7 8" key="1">
    <citation type="journal article" date="2016" name="Sci. Rep.">
        <title>Insights into Adaptations to a Near-Obligate Nematode Endoparasitic Lifestyle from the Finished Genome of Drechmeria coniospora.</title>
        <authorList>
            <person name="Zhang L."/>
            <person name="Zhou Z."/>
            <person name="Guo Q."/>
            <person name="Fokkens L."/>
            <person name="Miskei M."/>
            <person name="Pocsi I."/>
            <person name="Zhang W."/>
            <person name="Chen M."/>
            <person name="Wang L."/>
            <person name="Sun Y."/>
            <person name="Donzelli B.G."/>
            <person name="Gibson D.M."/>
            <person name="Nelson D.R."/>
            <person name="Luo J.G."/>
            <person name="Rep M."/>
            <person name="Liu H."/>
            <person name="Yang S."/>
            <person name="Wang J."/>
            <person name="Krasnoff S.B."/>
            <person name="Xu Y."/>
            <person name="Molnar I."/>
            <person name="Lin M."/>
        </authorList>
    </citation>
    <scope>NUCLEOTIDE SEQUENCE [LARGE SCALE GENOMIC DNA]</scope>
    <source>
        <strain evidence="7 8">ARSEF 6962</strain>
    </source>
</reference>
<feature type="compositionally biased region" description="Basic and acidic residues" evidence="6">
    <location>
        <begin position="316"/>
        <end position="326"/>
    </location>
</feature>
<dbReference type="InParanoid" id="A0A151GIB3"/>
<dbReference type="SMART" id="SM01401">
    <property type="entry name" value="Sds3"/>
    <property type="match status" value="1"/>
</dbReference>
<comment type="subcellular location">
    <subcellularLocation>
        <location evidence="1">Nucleus</location>
    </subcellularLocation>
</comment>
<evidence type="ECO:0000313" key="7">
    <source>
        <dbReference type="EMBL" id="KYK56772.1"/>
    </source>
</evidence>
<dbReference type="PANTHER" id="PTHR21964">
    <property type="entry name" value="BREAST CANCER METASTASIS-SUPPRESSOR 1"/>
    <property type="match status" value="1"/>
</dbReference>
<feature type="region of interest" description="Disordered" evidence="6">
    <location>
        <begin position="296"/>
        <end position="359"/>
    </location>
</feature>
<organism evidence="7 8">
    <name type="scientific">Drechmeria coniospora</name>
    <name type="common">Nematophagous fungus</name>
    <name type="synonym">Meria coniospora</name>
    <dbReference type="NCBI Taxonomy" id="98403"/>
    <lineage>
        <taxon>Eukaryota</taxon>
        <taxon>Fungi</taxon>
        <taxon>Dikarya</taxon>
        <taxon>Ascomycota</taxon>
        <taxon>Pezizomycotina</taxon>
        <taxon>Sordariomycetes</taxon>
        <taxon>Hypocreomycetidae</taxon>
        <taxon>Hypocreales</taxon>
        <taxon>Ophiocordycipitaceae</taxon>
        <taxon>Drechmeria</taxon>
    </lineage>
</organism>
<evidence type="ECO:0000313" key="8">
    <source>
        <dbReference type="Proteomes" id="UP000076580"/>
    </source>
</evidence>
<feature type="region of interest" description="Disordered" evidence="6">
    <location>
        <begin position="102"/>
        <end position="125"/>
    </location>
</feature>